<feature type="compositionally biased region" description="Acidic residues" evidence="2">
    <location>
        <begin position="1341"/>
        <end position="1353"/>
    </location>
</feature>
<dbReference type="InterPro" id="IPR051942">
    <property type="entry name" value="DENN_domain_containing_2"/>
</dbReference>
<dbReference type="InterPro" id="IPR005113">
    <property type="entry name" value="uDENN_dom"/>
</dbReference>
<organism evidence="4 5">
    <name type="scientific">Petromyzon marinus</name>
    <name type="common">Sea lamprey</name>
    <dbReference type="NCBI Taxonomy" id="7757"/>
    <lineage>
        <taxon>Eukaryota</taxon>
        <taxon>Metazoa</taxon>
        <taxon>Chordata</taxon>
        <taxon>Craniata</taxon>
        <taxon>Vertebrata</taxon>
        <taxon>Cyclostomata</taxon>
        <taxon>Hyperoartia</taxon>
        <taxon>Petromyzontiformes</taxon>
        <taxon>Petromyzontidae</taxon>
        <taxon>Petromyzon</taxon>
    </lineage>
</organism>
<dbReference type="InterPro" id="IPR001194">
    <property type="entry name" value="cDENN_dom"/>
</dbReference>
<dbReference type="Gene3D" id="3.30.450.200">
    <property type="match status" value="1"/>
</dbReference>
<feature type="region of interest" description="Disordered" evidence="2">
    <location>
        <begin position="420"/>
        <end position="475"/>
    </location>
</feature>
<dbReference type="RefSeq" id="XP_032826522.1">
    <property type="nucleotide sequence ID" value="XM_032970631.1"/>
</dbReference>
<dbReference type="Pfam" id="PF03456">
    <property type="entry name" value="uDENN"/>
    <property type="match status" value="1"/>
</dbReference>
<feature type="compositionally biased region" description="Low complexity" evidence="2">
    <location>
        <begin position="429"/>
        <end position="439"/>
    </location>
</feature>
<feature type="region of interest" description="Disordered" evidence="2">
    <location>
        <begin position="211"/>
        <end position="302"/>
    </location>
</feature>
<sequence>MWRARGFPPRQSLVPLSPPCKVNVGAQATRDLMTTVVPSLESSAPSSSSAPAHRMPVHRPLSQSLLSLPSAGPQSSALRAQCRPHTLKLASSEVDVCGVRGGRRGEGCRAGGPPGGYALRRTRARDLSCEPTTPTNPDGDFDLSAERGAECGFRRRPPPRQNGLVNGGALNSRPSRDATATTAAAVVAPEAGARAANARGRAEVIRQRIERWEGRQGDADSGNGGGAVGRGLATPKEPAAPTGPERQRTRMKKEEEEEGVKPGEVREPLAGPRSPSREASTAAGVIQRTPLPDKSLSATTGGGGEVTLLDECGRSMTGAAAARERAGSAQSPGARRDVTGNADGVRTRMCGGSDSCKPLAEALTNNKRLFIKTTNTDASLNNNVSGGVGLVPGGEKAATVRPSMACAGQLKAGPSEGWYRTPAHPQPKPAAAACALPGAQTQRRGGLQESVNGKSSERREHGGCSGEAVGRAAGGVTRTASDRIAELGASARAGDCASSRCGATGTTANSERVGSPTVQPGRGGSDADAGRRVAEGRGARSKSPRAIGATVGFVPPGELDGARKEASPAGEAAPRGGGKRGGVASVLSRVRTLERATQDCPNHGVPELPGIFYGTREARRSRAGLGPRVPGAARERRASPATAARRRRDSRGSEPSETDYSTVGSVYSARSDAPWDSENVYADPALCDSPSPTLSPARTLSPPPADAPPKPRRTFEYRAGPFEGSGGGDAPAPPSSLLPPPSSPAPPLPSSPPPCSTQQPPRPGQDCSRLSSPEPSAVPSRPRVPLQELPLPPFQPHSPEFGLALSHENIYEDIIEPCPRENPYEDIADGEWASSLEDSSSLCLRSAPGKSRSATLSEPRLPPWGGGGRRGVGPGARGGGRTSSLRAPRPGRGGAAAARGSPSSLLFAGGGPDEEWGAGAMPARAPKSVQKINSIFTARCGWKRWKKTSVSSPESLKDENSDSESDSDEQLTEHRLRLVHVAAALRRAKSGRTLELEQLDPHNRRLFEHFVVVSLRERPAAGCGAGPGAPGTFTPQLTYQFPKLERPSQEAREAEERLKVIPHFCFPDVRELGPVVGPGAPEGPRGPCPSETFSFVLTYEDGIRRFGYCRRLTPEGKGLPEVYCIISRLGCFTLFSKILDEVEKRRCMSPALVYPFMRVLADAPFPAPGRTVRLKNFLPGSGNEVIELRRPLDSRLEHVDFSCLLACLGTRHIVQVFASLLLERRIILTADRLSTLSQCGHAIAALLYPFAWQHTLVPVLPACMLDIACAPTPFLIGVLSSALPRLRELPIEEVLLVDLCGDRFLRQLDDEDSILPRKLQGALEHALEQRHELCARGPDSSGEEAEGGQEDAGDGNQDRGPLDRFVSEAFVRFFVETVGHYSLHLDALEARERRAEPGGARGRRERAERRLQRETFRKAVASKSTRRFLELFMETQMFAGFVHEREARRACPRGLFEVRAAQYLAETPEAERGGVNRFLKGLGNRMKFLSKK</sequence>
<dbReference type="PROSITE" id="PS50211">
    <property type="entry name" value="DENN"/>
    <property type="match status" value="1"/>
</dbReference>
<feature type="region of interest" description="Disordered" evidence="2">
    <location>
        <begin position="151"/>
        <end position="183"/>
    </location>
</feature>
<protein>
    <submittedName>
        <fullName evidence="5">DENN domain-containing protein 2A-like isoform X1</fullName>
    </submittedName>
</protein>
<dbReference type="InterPro" id="IPR005112">
    <property type="entry name" value="dDENN_dom"/>
</dbReference>
<feature type="compositionally biased region" description="Gly residues" evidence="2">
    <location>
        <begin position="864"/>
        <end position="881"/>
    </location>
</feature>
<proteinExistence type="predicted"/>
<feature type="compositionally biased region" description="Basic and acidic residues" evidence="2">
    <location>
        <begin position="245"/>
        <end position="267"/>
    </location>
</feature>
<feature type="region of interest" description="Disordered" evidence="2">
    <location>
        <begin position="1336"/>
        <end position="1359"/>
    </location>
</feature>
<dbReference type="GO" id="GO:0005085">
    <property type="term" value="F:guanyl-nucleotide exchange factor activity"/>
    <property type="evidence" value="ECO:0007669"/>
    <property type="project" value="UniProtKB-KW"/>
</dbReference>
<feature type="domain" description="UDENN" evidence="3">
    <location>
        <begin position="1008"/>
        <end position="1453"/>
    </location>
</feature>
<evidence type="ECO:0000259" key="3">
    <source>
        <dbReference type="PROSITE" id="PS50211"/>
    </source>
</evidence>
<dbReference type="PANTHER" id="PTHR15288:SF0">
    <property type="entry name" value="UDENN DOMAIN-CONTAINING PROTEIN"/>
    <property type="match status" value="1"/>
</dbReference>
<evidence type="ECO:0000313" key="5">
    <source>
        <dbReference type="RefSeq" id="XP_032826522.1"/>
    </source>
</evidence>
<dbReference type="Gene3D" id="3.40.50.11500">
    <property type="match status" value="1"/>
</dbReference>
<feature type="region of interest" description="Disordered" evidence="2">
    <location>
        <begin position="820"/>
        <end position="913"/>
    </location>
</feature>
<keyword evidence="4" id="KW-1185">Reference proteome</keyword>
<dbReference type="KEGG" id="pmrn:116951846"/>
<dbReference type="SMART" id="SM00801">
    <property type="entry name" value="dDENN"/>
    <property type="match status" value="1"/>
</dbReference>
<dbReference type="FunFam" id="3.40.50.11500:FF:000004">
    <property type="entry name" value="DENN domain-containing protein 2C isoform X1"/>
    <property type="match status" value="1"/>
</dbReference>
<dbReference type="InterPro" id="IPR043153">
    <property type="entry name" value="DENN_C"/>
</dbReference>
<evidence type="ECO:0000256" key="2">
    <source>
        <dbReference type="SAM" id="MobiDB-lite"/>
    </source>
</evidence>
<feature type="compositionally biased region" description="Low complexity" evidence="2">
    <location>
        <begin position="883"/>
        <end position="906"/>
    </location>
</feature>
<feature type="region of interest" description="Disordered" evidence="2">
    <location>
        <begin position="495"/>
        <end position="665"/>
    </location>
</feature>
<dbReference type="Proteomes" id="UP001318040">
    <property type="component" value="Chromosome 3"/>
</dbReference>
<dbReference type="SMART" id="SM00799">
    <property type="entry name" value="DENN"/>
    <property type="match status" value="1"/>
</dbReference>
<accession>A0AAJ7XA04</accession>
<feature type="compositionally biased region" description="Acidic residues" evidence="2">
    <location>
        <begin position="961"/>
        <end position="970"/>
    </location>
</feature>
<dbReference type="InterPro" id="IPR037516">
    <property type="entry name" value="Tripartite_DENN"/>
</dbReference>
<name>A0AAJ7XA04_PETMA</name>
<dbReference type="PANTHER" id="PTHR15288">
    <property type="entry name" value="DENN DOMAIN-CONTAINING PROTEIN 2"/>
    <property type="match status" value="1"/>
</dbReference>
<dbReference type="Pfam" id="PF02141">
    <property type="entry name" value="DENN"/>
    <property type="match status" value="1"/>
</dbReference>
<feature type="compositionally biased region" description="Polar residues" evidence="2">
    <location>
        <begin position="504"/>
        <end position="518"/>
    </location>
</feature>
<evidence type="ECO:0000256" key="1">
    <source>
        <dbReference type="ARBA" id="ARBA00022658"/>
    </source>
</evidence>
<gene>
    <name evidence="5" type="primary">LOC116951846</name>
</gene>
<feature type="region of interest" description="Disordered" evidence="2">
    <location>
        <begin position="324"/>
        <end position="346"/>
    </location>
</feature>
<reference evidence="5" key="1">
    <citation type="submission" date="2025-08" db="UniProtKB">
        <authorList>
            <consortium name="RefSeq"/>
        </authorList>
    </citation>
    <scope>IDENTIFICATION</scope>
    <source>
        <tissue evidence="5">Sperm</tissue>
    </source>
</reference>
<dbReference type="Pfam" id="PF03455">
    <property type="entry name" value="dDENN"/>
    <property type="match status" value="1"/>
</dbReference>
<feature type="region of interest" description="Disordered" evidence="2">
    <location>
        <begin position="680"/>
        <end position="800"/>
    </location>
</feature>
<feature type="compositionally biased region" description="Pro residues" evidence="2">
    <location>
        <begin position="731"/>
        <end position="763"/>
    </location>
</feature>
<dbReference type="SMART" id="SM00800">
    <property type="entry name" value="uDENN"/>
    <property type="match status" value="1"/>
</dbReference>
<feature type="region of interest" description="Disordered" evidence="2">
    <location>
        <begin position="947"/>
        <end position="971"/>
    </location>
</feature>
<keyword evidence="1" id="KW-0344">Guanine-nucleotide releasing factor</keyword>
<evidence type="ECO:0000313" key="4">
    <source>
        <dbReference type="Proteomes" id="UP001318040"/>
    </source>
</evidence>
<feature type="compositionally biased region" description="Basic and acidic residues" evidence="2">
    <location>
        <begin position="528"/>
        <end position="538"/>
    </location>
</feature>